<dbReference type="GO" id="GO:0005524">
    <property type="term" value="F:ATP binding"/>
    <property type="evidence" value="ECO:0007669"/>
    <property type="project" value="UniProtKB-KW"/>
</dbReference>
<organism evidence="4 5">
    <name type="scientific">Sphingobium lignivorans</name>
    <dbReference type="NCBI Taxonomy" id="2735886"/>
    <lineage>
        <taxon>Bacteria</taxon>
        <taxon>Pseudomonadati</taxon>
        <taxon>Pseudomonadota</taxon>
        <taxon>Alphaproteobacteria</taxon>
        <taxon>Sphingomonadales</taxon>
        <taxon>Sphingomonadaceae</taxon>
        <taxon>Sphingobium</taxon>
    </lineage>
</organism>
<proteinExistence type="predicted"/>
<keyword evidence="2 4" id="KW-0067">ATP-binding</keyword>
<dbReference type="EMBL" id="JACHKA010000001">
    <property type="protein sequence ID" value="MBB5987241.1"/>
    <property type="molecule type" value="Genomic_DNA"/>
</dbReference>
<dbReference type="InterPro" id="IPR027417">
    <property type="entry name" value="P-loop_NTPase"/>
</dbReference>
<dbReference type="InterPro" id="IPR050334">
    <property type="entry name" value="Molybdenum_import_ModC"/>
</dbReference>
<keyword evidence="1" id="KW-0547">Nucleotide-binding</keyword>
<dbReference type="PROSITE" id="PS50893">
    <property type="entry name" value="ABC_TRANSPORTER_2"/>
    <property type="match status" value="1"/>
</dbReference>
<evidence type="ECO:0000313" key="5">
    <source>
        <dbReference type="Proteomes" id="UP001138540"/>
    </source>
</evidence>
<dbReference type="InterPro" id="IPR017871">
    <property type="entry name" value="ABC_transporter-like_CS"/>
</dbReference>
<dbReference type="InterPro" id="IPR003439">
    <property type="entry name" value="ABC_transporter-like_ATP-bd"/>
</dbReference>
<dbReference type="InterPro" id="IPR003593">
    <property type="entry name" value="AAA+_ATPase"/>
</dbReference>
<evidence type="ECO:0000256" key="1">
    <source>
        <dbReference type="ARBA" id="ARBA00022741"/>
    </source>
</evidence>
<protein>
    <submittedName>
        <fullName evidence="4">Molybdate transport system ATP-binding protein</fullName>
    </submittedName>
</protein>
<dbReference type="SMART" id="SM00382">
    <property type="entry name" value="AAA"/>
    <property type="match status" value="1"/>
</dbReference>
<dbReference type="Pfam" id="PF00005">
    <property type="entry name" value="ABC_tran"/>
    <property type="match status" value="1"/>
</dbReference>
<accession>A0ABR6NIY6</accession>
<evidence type="ECO:0000256" key="2">
    <source>
        <dbReference type="ARBA" id="ARBA00022840"/>
    </source>
</evidence>
<dbReference type="RefSeq" id="WP_184155656.1">
    <property type="nucleotide sequence ID" value="NZ_JACHKA010000001.1"/>
</dbReference>
<keyword evidence="5" id="KW-1185">Reference proteome</keyword>
<evidence type="ECO:0000313" key="4">
    <source>
        <dbReference type="EMBL" id="MBB5987241.1"/>
    </source>
</evidence>
<sequence length="218" mass="23738">MSFEIDVERRLGDTRIALRAPGDSAKSAGQSGGGGLTALFGPSGAGKTSVLNMVAGLLRPDRGRIAVAGQVLFDSASGIDLPPERRRAGYVFQDGRLFPHRRVRDNLLYGWRLAPPAERWIGIEQTVEFLGIDHLMHRWPRTLSGGEAQRVAIGRALLSGPRFLLMDEPLSSLDAARREEILRVIERVRDELGLPILYVSHDSGEVARLACAIIPLGG</sequence>
<evidence type="ECO:0000259" key="3">
    <source>
        <dbReference type="PROSITE" id="PS50893"/>
    </source>
</evidence>
<dbReference type="PANTHER" id="PTHR43514">
    <property type="entry name" value="ABC TRANSPORTER I FAMILY MEMBER 10"/>
    <property type="match status" value="1"/>
</dbReference>
<dbReference type="SUPFAM" id="SSF52540">
    <property type="entry name" value="P-loop containing nucleoside triphosphate hydrolases"/>
    <property type="match status" value="1"/>
</dbReference>
<name>A0ABR6NIY6_9SPHN</name>
<dbReference type="Proteomes" id="UP001138540">
    <property type="component" value="Unassembled WGS sequence"/>
</dbReference>
<dbReference type="PANTHER" id="PTHR43514:SF4">
    <property type="entry name" value="ABC TRANSPORTER I FAMILY MEMBER 10"/>
    <property type="match status" value="1"/>
</dbReference>
<dbReference type="Gene3D" id="3.40.50.300">
    <property type="entry name" value="P-loop containing nucleotide triphosphate hydrolases"/>
    <property type="match status" value="1"/>
</dbReference>
<dbReference type="PROSITE" id="PS00211">
    <property type="entry name" value="ABC_TRANSPORTER_1"/>
    <property type="match status" value="1"/>
</dbReference>
<comment type="caution">
    <text evidence="4">The sequence shown here is derived from an EMBL/GenBank/DDBJ whole genome shotgun (WGS) entry which is preliminary data.</text>
</comment>
<reference evidence="4 5" key="1">
    <citation type="submission" date="2020-08" db="EMBL/GenBank/DDBJ databases">
        <title>Exploring microbial biodiversity for novel pathways involved in the catabolism of aromatic compounds derived from lignin.</title>
        <authorList>
            <person name="Elkins J."/>
        </authorList>
    </citation>
    <scope>NUCLEOTIDE SEQUENCE [LARGE SCALE GENOMIC DNA]</scope>
    <source>
        <strain evidence="4 5">B1D3A</strain>
    </source>
</reference>
<gene>
    <name evidence="4" type="ORF">HNP60_003215</name>
</gene>
<feature type="domain" description="ABC transporter" evidence="3">
    <location>
        <begin position="9"/>
        <end position="218"/>
    </location>
</feature>